<name>A0A921MW22_9MICO</name>
<dbReference type="AlphaFoldDB" id="A0A921MW22"/>
<evidence type="ECO:0000256" key="2">
    <source>
        <dbReference type="SAM" id="Phobius"/>
    </source>
</evidence>
<keyword evidence="2" id="KW-0812">Transmembrane</keyword>
<reference evidence="3" key="1">
    <citation type="journal article" date="2021" name="PeerJ">
        <title>Extensive microbial diversity within the chicken gut microbiome revealed by metagenomics and culture.</title>
        <authorList>
            <person name="Gilroy R."/>
            <person name="Ravi A."/>
            <person name="Getino M."/>
            <person name="Pursley I."/>
            <person name="Horton D.L."/>
            <person name="Alikhan N.F."/>
            <person name="Baker D."/>
            <person name="Gharbi K."/>
            <person name="Hall N."/>
            <person name="Watson M."/>
            <person name="Adriaenssens E.M."/>
            <person name="Foster-Nyarko E."/>
            <person name="Jarju S."/>
            <person name="Secka A."/>
            <person name="Antonio M."/>
            <person name="Oren A."/>
            <person name="Chaudhuri R.R."/>
            <person name="La Ragione R."/>
            <person name="Hildebrand F."/>
            <person name="Pallen M.J."/>
        </authorList>
    </citation>
    <scope>NUCLEOTIDE SEQUENCE</scope>
    <source>
        <strain evidence="3">ChiGjej5B5-22894</strain>
    </source>
</reference>
<keyword evidence="2" id="KW-0472">Membrane</keyword>
<organism evidence="3 4">
    <name type="scientific">Brachybacterium massiliense</name>
    <dbReference type="NCBI Taxonomy" id="1755098"/>
    <lineage>
        <taxon>Bacteria</taxon>
        <taxon>Bacillati</taxon>
        <taxon>Actinomycetota</taxon>
        <taxon>Actinomycetes</taxon>
        <taxon>Micrococcales</taxon>
        <taxon>Dermabacteraceae</taxon>
        <taxon>Brachybacterium</taxon>
    </lineage>
</organism>
<feature type="compositionally biased region" description="Acidic residues" evidence="1">
    <location>
        <begin position="317"/>
        <end position="327"/>
    </location>
</feature>
<comment type="caution">
    <text evidence="3">The sequence shown here is derived from an EMBL/GenBank/DDBJ whole genome shotgun (WGS) entry which is preliminary data.</text>
</comment>
<keyword evidence="2" id="KW-1133">Transmembrane helix</keyword>
<protein>
    <submittedName>
        <fullName evidence="3">Uncharacterized protein</fullName>
    </submittedName>
</protein>
<proteinExistence type="predicted"/>
<gene>
    <name evidence="3" type="ORF">K8V81_06740</name>
</gene>
<reference evidence="3" key="2">
    <citation type="submission" date="2021-09" db="EMBL/GenBank/DDBJ databases">
        <authorList>
            <person name="Gilroy R."/>
        </authorList>
    </citation>
    <scope>NUCLEOTIDE SEQUENCE</scope>
    <source>
        <strain evidence="3">ChiGjej5B5-22894</strain>
    </source>
</reference>
<feature type="compositionally biased region" description="Acidic residues" evidence="1">
    <location>
        <begin position="341"/>
        <end position="358"/>
    </location>
</feature>
<feature type="compositionally biased region" description="Basic and acidic residues" evidence="1">
    <location>
        <begin position="210"/>
        <end position="222"/>
    </location>
</feature>
<accession>A0A921MW22</accession>
<feature type="transmembrane region" description="Helical" evidence="2">
    <location>
        <begin position="181"/>
        <end position="202"/>
    </location>
</feature>
<dbReference type="Proteomes" id="UP000742460">
    <property type="component" value="Unassembled WGS sequence"/>
</dbReference>
<feature type="compositionally biased region" description="Basic and acidic residues" evidence="1">
    <location>
        <begin position="266"/>
        <end position="278"/>
    </location>
</feature>
<evidence type="ECO:0000313" key="3">
    <source>
        <dbReference type="EMBL" id="HJG91405.1"/>
    </source>
</evidence>
<evidence type="ECO:0000256" key="1">
    <source>
        <dbReference type="SAM" id="MobiDB-lite"/>
    </source>
</evidence>
<evidence type="ECO:0000313" key="4">
    <source>
        <dbReference type="Proteomes" id="UP000742460"/>
    </source>
</evidence>
<sequence>MQRALAIVLVLIGVVGLVLGRLGETTWAPETETTATVALEDPGSAVVIDPGVLYVGGSEGQVSIEGASDVSLITASNGDIEAYLEDTRYTRITGASDWTTLSTQEVNADGAEEISSPTSSDLWRSVETQPSPYTFQVADFWAGEHGDNAQPYRAILLVTDGTAPGADTVSITWPVDAENEWVPFAYAGGAAIAVIGLVLLVVSLGGGRRRVEDEEPPVHDETEQLPAQSAATGAGAAGAGAVGAGALAAQDEAETEHTAQAGHTVQAERTEQLERVEEPDPAEPETSRDDLDDLFGAPAQPVREQSVWSLGEPTAPEADEGAADESSADGPSDEPAGADDAITDDTATDDTATDDTATDDAAHDETAQESSLEDAPQEEPGAPVRLFGDDEERR</sequence>
<dbReference type="EMBL" id="DYUE01000155">
    <property type="protein sequence ID" value="HJG91405.1"/>
    <property type="molecule type" value="Genomic_DNA"/>
</dbReference>
<feature type="region of interest" description="Disordered" evidence="1">
    <location>
        <begin position="210"/>
        <end position="394"/>
    </location>
</feature>